<organism evidence="2 3">
    <name type="scientific">Trifolium medium</name>
    <dbReference type="NCBI Taxonomy" id="97028"/>
    <lineage>
        <taxon>Eukaryota</taxon>
        <taxon>Viridiplantae</taxon>
        <taxon>Streptophyta</taxon>
        <taxon>Embryophyta</taxon>
        <taxon>Tracheophyta</taxon>
        <taxon>Spermatophyta</taxon>
        <taxon>Magnoliopsida</taxon>
        <taxon>eudicotyledons</taxon>
        <taxon>Gunneridae</taxon>
        <taxon>Pentapetalae</taxon>
        <taxon>rosids</taxon>
        <taxon>fabids</taxon>
        <taxon>Fabales</taxon>
        <taxon>Fabaceae</taxon>
        <taxon>Papilionoideae</taxon>
        <taxon>50 kb inversion clade</taxon>
        <taxon>NPAAA clade</taxon>
        <taxon>Hologalegina</taxon>
        <taxon>IRL clade</taxon>
        <taxon>Trifolieae</taxon>
        <taxon>Trifolium</taxon>
    </lineage>
</organism>
<reference evidence="2 3" key="1">
    <citation type="journal article" date="2018" name="Front. Plant Sci.">
        <title>Red Clover (Trifolium pratense) and Zigzag Clover (T. medium) - A Picture of Genomic Similarities and Differences.</title>
        <authorList>
            <person name="Dluhosova J."/>
            <person name="Istvanek J."/>
            <person name="Nedelnik J."/>
            <person name="Repkova J."/>
        </authorList>
    </citation>
    <scope>NUCLEOTIDE SEQUENCE [LARGE SCALE GENOMIC DNA]</scope>
    <source>
        <strain evidence="3">cv. 10/8</strain>
        <tissue evidence="2">Leaf</tissue>
    </source>
</reference>
<keyword evidence="3" id="KW-1185">Reference proteome</keyword>
<dbReference type="EMBL" id="LXQA010486533">
    <property type="protein sequence ID" value="MCI54875.1"/>
    <property type="molecule type" value="Genomic_DNA"/>
</dbReference>
<feature type="compositionally biased region" description="Acidic residues" evidence="1">
    <location>
        <begin position="1"/>
        <end position="11"/>
    </location>
</feature>
<evidence type="ECO:0000256" key="1">
    <source>
        <dbReference type="SAM" id="MobiDB-lite"/>
    </source>
</evidence>
<evidence type="ECO:0000313" key="3">
    <source>
        <dbReference type="Proteomes" id="UP000265520"/>
    </source>
</evidence>
<dbReference type="AlphaFoldDB" id="A0A392T3I9"/>
<protein>
    <submittedName>
        <fullName evidence="2">Uncharacterized protein</fullName>
    </submittedName>
</protein>
<evidence type="ECO:0000313" key="2">
    <source>
        <dbReference type="EMBL" id="MCI54875.1"/>
    </source>
</evidence>
<comment type="caution">
    <text evidence="2">The sequence shown here is derived from an EMBL/GenBank/DDBJ whole genome shotgun (WGS) entry which is preliminary data.</text>
</comment>
<accession>A0A392T3I9</accession>
<feature type="non-terminal residue" evidence="2">
    <location>
        <position position="1"/>
    </location>
</feature>
<feature type="region of interest" description="Disordered" evidence="1">
    <location>
        <begin position="1"/>
        <end position="46"/>
    </location>
</feature>
<proteinExistence type="predicted"/>
<name>A0A392T3I9_9FABA</name>
<sequence length="94" mass="11261">KQVEEEEVKAEEEEKRRKEEEEEEKKQQEEKQKRLSEFVTPEDKGKAVAYDHDPLVLLLQEQLTTQKAETEQIKDVKNLTETQRHVLQKQEETN</sequence>
<feature type="non-terminal residue" evidence="2">
    <location>
        <position position="94"/>
    </location>
</feature>
<dbReference type="Proteomes" id="UP000265520">
    <property type="component" value="Unassembled WGS sequence"/>
</dbReference>
<feature type="compositionally biased region" description="Basic and acidic residues" evidence="1">
    <location>
        <begin position="12"/>
        <end position="46"/>
    </location>
</feature>